<dbReference type="GO" id="GO:0005783">
    <property type="term" value="C:endoplasmic reticulum"/>
    <property type="evidence" value="ECO:0007669"/>
    <property type="project" value="TreeGrafter"/>
</dbReference>
<evidence type="ECO:0000256" key="8">
    <source>
        <dbReference type="ARBA" id="ARBA00023136"/>
    </source>
</evidence>
<dbReference type="GO" id="GO:0012507">
    <property type="term" value="C:ER to Golgi transport vesicle membrane"/>
    <property type="evidence" value="ECO:0007669"/>
    <property type="project" value="TreeGrafter"/>
</dbReference>
<dbReference type="EMBL" id="JAVRJZ010000125">
    <property type="protein sequence ID" value="KAK2702992.1"/>
    <property type="molecule type" value="Genomic_DNA"/>
</dbReference>
<dbReference type="GO" id="GO:0006886">
    <property type="term" value="P:intracellular protein transport"/>
    <property type="evidence" value="ECO:0007669"/>
    <property type="project" value="InterPro"/>
</dbReference>
<keyword evidence="7 9" id="KW-0175">Coiled coil</keyword>
<dbReference type="SUPFAM" id="SSF48371">
    <property type="entry name" value="ARM repeat"/>
    <property type="match status" value="1"/>
</dbReference>
<dbReference type="GO" id="GO:0045056">
    <property type="term" value="P:transcytosis"/>
    <property type="evidence" value="ECO:0007669"/>
    <property type="project" value="TreeGrafter"/>
</dbReference>
<comment type="caution">
    <text evidence="12">The sequence shown here is derived from an EMBL/GenBank/DDBJ whole genome shotgun (WGS) entry which is preliminary data.</text>
</comment>
<evidence type="ECO:0000313" key="12">
    <source>
        <dbReference type="EMBL" id="KAK2702992.1"/>
    </source>
</evidence>
<organism evidence="12 13">
    <name type="scientific">Artemia franciscana</name>
    <name type="common">Brine shrimp</name>
    <name type="synonym">Artemia sanfranciscana</name>
    <dbReference type="NCBI Taxonomy" id="6661"/>
    <lineage>
        <taxon>Eukaryota</taxon>
        <taxon>Metazoa</taxon>
        <taxon>Ecdysozoa</taxon>
        <taxon>Arthropoda</taxon>
        <taxon>Crustacea</taxon>
        <taxon>Branchiopoda</taxon>
        <taxon>Anostraca</taxon>
        <taxon>Artemiidae</taxon>
        <taxon>Artemia</taxon>
    </lineage>
</organism>
<evidence type="ECO:0000259" key="11">
    <source>
        <dbReference type="Pfam" id="PF04871"/>
    </source>
</evidence>
<dbReference type="InterPro" id="IPR041209">
    <property type="entry name" value="P115_Arm_rpt"/>
</dbReference>
<keyword evidence="5" id="KW-0677">Repeat</keyword>
<gene>
    <name evidence="12" type="ORF">QYM36_018444</name>
</gene>
<accession>A0AA88HCV1</accession>
<dbReference type="InterPro" id="IPR006955">
    <property type="entry name" value="Uso1_p115_C"/>
</dbReference>
<name>A0AA88HCV1_ARTSF</name>
<feature type="coiled-coil region" evidence="9">
    <location>
        <begin position="791"/>
        <end position="832"/>
    </location>
</feature>
<evidence type="ECO:0000256" key="1">
    <source>
        <dbReference type="ARBA" id="ARBA00004184"/>
    </source>
</evidence>
<sequence>MELNMFVDKQIKVSMCDEFEEIKKSNIEKKKTKKRGESAHSLFIMFLVRSIIGSPGAENAATGAETVERLVERIRESPNQSDRRDACKALRALSKRFRLEVGAKAMECLLLELDKDQENRDIVLIVLETLVNITNPEYHEEEEEAGIAEAPLSSKICPLGEQFSEIFLKKVDNVAVVLFMLDLPSPQIKYTTLKLLINLAKTKLKPLQDYILESRMGISKLIDVLTDKLEFIRNEGLLLLIELTKSNANLQKIVAFENAFDRVYDIMIEEGFGGGSVITQDCLQLTLNLLANNPSNQTSFREGSLIQKYHRLLSSSLEDTSLTWSDQRSKTTILLLRVIRILVSPSNPSQSVTLSQKILNSCGMISTLGQLLLANSVPSSALTETIATVGDAIRGNRENQDLFASIPVNNYKTKSMIVLLILTMISEKQGISMRLCALYALQSCWLKNNSAREAIIDTLLPASVEMSTELSSGHLLCIGLFSPDPLLTWLAATAFSHVVQEDFEPDPEENLNKISLKEKLLQVKLMETESNVPVTLLQQCVSNLNERKQIHARIGILMFLSRWLSGCPRSVSDFLNIDGAMEFLTSQISSSEADETEGLLQGTCAFLLGICLLYTDGSKPGCDKASMVNLISTRIGADFYLERLASVTRHELFIAASKHPEISAASVSQFIFDYEFCKLFRATEGSIHRALLAKPGSHDLNENGDGDITLLSKYKNLIRQQDARLREYETRLNQMESLNATLQGQLSERNYTIEKYKDKGVSSSNDLSREMENLAVEDSFNLDHNITMDQLQKTSAEMIELKTELSMVKNQLDTVLTERVTLEAELESMKKDQEDLLLLFSDQESKLSAYKKRLLQLGEDVGEEEEILDDVDDV</sequence>
<evidence type="ECO:0000256" key="9">
    <source>
        <dbReference type="SAM" id="Coils"/>
    </source>
</evidence>
<evidence type="ECO:0000256" key="6">
    <source>
        <dbReference type="ARBA" id="ARBA00023034"/>
    </source>
</evidence>
<feature type="domain" description="Uso1/p115-like vesicle tethering protein C-terminal" evidence="11">
    <location>
        <begin position="725"/>
        <end position="866"/>
    </location>
</feature>
<evidence type="ECO:0008006" key="14">
    <source>
        <dbReference type="Google" id="ProtNLM"/>
    </source>
</evidence>
<dbReference type="GO" id="GO:0048280">
    <property type="term" value="P:vesicle fusion with Golgi apparatus"/>
    <property type="evidence" value="ECO:0007669"/>
    <property type="project" value="InterPro"/>
</dbReference>
<dbReference type="PANTHER" id="PTHR10013:SF0">
    <property type="entry name" value="GENERAL VESICULAR TRANSPORT FACTOR P115"/>
    <property type="match status" value="1"/>
</dbReference>
<protein>
    <recommendedName>
        <fullName evidence="14">General vesicular transport factor p115</fullName>
    </recommendedName>
</protein>
<feature type="coiled-coil region" evidence="9">
    <location>
        <begin position="711"/>
        <end position="745"/>
    </location>
</feature>
<keyword evidence="13" id="KW-1185">Reference proteome</keyword>
<dbReference type="InterPro" id="IPR006953">
    <property type="entry name" value="Vesicle_Uso1_P115_head"/>
</dbReference>
<dbReference type="GO" id="GO:0048211">
    <property type="term" value="P:Golgi vesicle docking"/>
    <property type="evidence" value="ECO:0007669"/>
    <property type="project" value="TreeGrafter"/>
</dbReference>
<dbReference type="Pfam" id="PF04871">
    <property type="entry name" value="Uso1_p115_C"/>
    <property type="match status" value="1"/>
</dbReference>
<evidence type="ECO:0000259" key="10">
    <source>
        <dbReference type="Pfam" id="PF04869"/>
    </source>
</evidence>
<dbReference type="PANTHER" id="PTHR10013">
    <property type="entry name" value="GENERAL VESICULAR TRANSPORT FACTOR P115"/>
    <property type="match status" value="1"/>
</dbReference>
<dbReference type="Gene3D" id="1.25.10.10">
    <property type="entry name" value="Leucine-rich Repeat Variant"/>
    <property type="match status" value="1"/>
</dbReference>
<dbReference type="AlphaFoldDB" id="A0AA88HCV1"/>
<feature type="domain" description="Vesicle tethering protein Uso1/P115-like head" evidence="10">
    <location>
        <begin position="396"/>
        <end position="691"/>
    </location>
</feature>
<evidence type="ECO:0000313" key="13">
    <source>
        <dbReference type="Proteomes" id="UP001187531"/>
    </source>
</evidence>
<reference evidence="12" key="1">
    <citation type="submission" date="2023-07" db="EMBL/GenBank/DDBJ databases">
        <title>Chromosome-level genome assembly of Artemia franciscana.</title>
        <authorList>
            <person name="Jo E."/>
        </authorList>
    </citation>
    <scope>NUCLEOTIDE SEQUENCE</scope>
    <source>
        <tissue evidence="12">Whole body</tissue>
    </source>
</reference>
<keyword evidence="6" id="KW-0333">Golgi apparatus</keyword>
<evidence type="ECO:0000256" key="7">
    <source>
        <dbReference type="ARBA" id="ARBA00023054"/>
    </source>
</evidence>
<proteinExistence type="predicted"/>
<evidence type="ECO:0000256" key="4">
    <source>
        <dbReference type="ARBA" id="ARBA00022490"/>
    </source>
</evidence>
<dbReference type="InterPro" id="IPR024095">
    <property type="entry name" value="Vesicle_P115"/>
</dbReference>
<keyword evidence="8" id="KW-0472">Membrane</keyword>
<dbReference type="GO" id="GO:0000139">
    <property type="term" value="C:Golgi membrane"/>
    <property type="evidence" value="ECO:0007669"/>
    <property type="project" value="InterPro"/>
</dbReference>
<dbReference type="InterPro" id="IPR011989">
    <property type="entry name" value="ARM-like"/>
</dbReference>
<dbReference type="Proteomes" id="UP001187531">
    <property type="component" value="Unassembled WGS sequence"/>
</dbReference>
<evidence type="ECO:0000256" key="3">
    <source>
        <dbReference type="ARBA" id="ARBA00004555"/>
    </source>
</evidence>
<keyword evidence="4" id="KW-0963">Cytoplasm</keyword>
<dbReference type="GO" id="GO:0006888">
    <property type="term" value="P:endoplasmic reticulum to Golgi vesicle-mediated transport"/>
    <property type="evidence" value="ECO:0007669"/>
    <property type="project" value="TreeGrafter"/>
</dbReference>
<dbReference type="Pfam" id="PF04869">
    <property type="entry name" value="Uso1_p115_head"/>
    <property type="match status" value="1"/>
</dbReference>
<comment type="subcellular location">
    <subcellularLocation>
        <location evidence="2">Cytoplasm</location>
    </subcellularLocation>
    <subcellularLocation>
        <location evidence="1">Endomembrane system</location>
        <topology evidence="1">Peripheral membrane protein</topology>
    </subcellularLocation>
    <subcellularLocation>
        <location evidence="3">Golgi apparatus</location>
    </subcellularLocation>
</comment>
<dbReference type="Pfam" id="PF18770">
    <property type="entry name" value="Arm_vescicular"/>
    <property type="match status" value="1"/>
</dbReference>
<dbReference type="GO" id="GO:0005795">
    <property type="term" value="C:Golgi stack"/>
    <property type="evidence" value="ECO:0007669"/>
    <property type="project" value="TreeGrafter"/>
</dbReference>
<evidence type="ECO:0000256" key="5">
    <source>
        <dbReference type="ARBA" id="ARBA00022737"/>
    </source>
</evidence>
<evidence type="ECO:0000256" key="2">
    <source>
        <dbReference type="ARBA" id="ARBA00004496"/>
    </source>
</evidence>
<dbReference type="InterPro" id="IPR016024">
    <property type="entry name" value="ARM-type_fold"/>
</dbReference>